<organism evidence="3 4">
    <name type="scientific">Prorocentrum cordatum</name>
    <dbReference type="NCBI Taxonomy" id="2364126"/>
    <lineage>
        <taxon>Eukaryota</taxon>
        <taxon>Sar</taxon>
        <taxon>Alveolata</taxon>
        <taxon>Dinophyceae</taxon>
        <taxon>Prorocentrales</taxon>
        <taxon>Prorocentraceae</taxon>
        <taxon>Prorocentrum</taxon>
    </lineage>
</organism>
<feature type="non-terminal residue" evidence="3">
    <location>
        <position position="594"/>
    </location>
</feature>
<feature type="compositionally biased region" description="Low complexity" evidence="1">
    <location>
        <begin position="109"/>
        <end position="123"/>
    </location>
</feature>
<name>A0ABN9U6D8_9DINO</name>
<evidence type="ECO:0000313" key="3">
    <source>
        <dbReference type="EMBL" id="CAK0854576.1"/>
    </source>
</evidence>
<keyword evidence="4" id="KW-1185">Reference proteome</keyword>
<accession>A0ABN9U6D8</accession>
<sequence>MKFETKKGRYNMDVGCRALRDFRGMVESEAPRKPKCEMPQSLALKQAVDEKSKPAEQLDGQADQAWQAPDVHEALLHGFDKFEADVQSLAALVQNTYNQCKKVGEEDAAPVAAQGAPAAAEAPAKPEEPNDLEEDEAATRARRKAAVQRIKDESKSRLHARAAPSSTSTPATAGAKNLNKEPKGAAGRWAIGVLAWLLVVFSVVSAIITRWGQLASKRQNRPGSDVGIFMTPATKSEHGNTSGEFIVIRSHVAATGYGELRKIAREGMSGVDVACDRGKGSLVHCGMADRGRFAVTAAPCSELAEAAAGADEEMDANAEFLRRGGQVNLAEEKAAARARADWVTRVELATLEASSAGQEKRRAYMGRAAGPMWHARRRSAGICAALTARYLTLRRSRADSRQQLKCINQLKQEANTMNELNQQGVFGHEIAESERARCCEDMGNVGLMTVTDLQSCFETLERRRAIAQARGTTSQRQQFTRWATQMRSSKPGAPHRHVKEKTAQRYEMAVVGRRSSLESTLCQCAGPDTVMEFTATLWGGTWTDPVDERTDEELQEIALDQVYCGINAASDSKAMGLDSVDWDLQQCVDYLTRN</sequence>
<gene>
    <name evidence="3" type="ORF">PCOR1329_LOCUS45621</name>
</gene>
<feature type="transmembrane region" description="Helical" evidence="2">
    <location>
        <begin position="189"/>
        <end position="212"/>
    </location>
</feature>
<reference evidence="3" key="1">
    <citation type="submission" date="2023-10" db="EMBL/GenBank/DDBJ databases">
        <authorList>
            <person name="Chen Y."/>
            <person name="Shah S."/>
            <person name="Dougan E. K."/>
            <person name="Thang M."/>
            <person name="Chan C."/>
        </authorList>
    </citation>
    <scope>NUCLEOTIDE SEQUENCE [LARGE SCALE GENOMIC DNA]</scope>
</reference>
<dbReference type="EMBL" id="CAUYUJ010015487">
    <property type="protein sequence ID" value="CAK0854576.1"/>
    <property type="molecule type" value="Genomic_DNA"/>
</dbReference>
<evidence type="ECO:0000256" key="2">
    <source>
        <dbReference type="SAM" id="Phobius"/>
    </source>
</evidence>
<feature type="compositionally biased region" description="Low complexity" evidence="1">
    <location>
        <begin position="162"/>
        <end position="173"/>
    </location>
</feature>
<feature type="region of interest" description="Disordered" evidence="1">
    <location>
        <begin position="46"/>
        <end position="65"/>
    </location>
</feature>
<keyword evidence="2" id="KW-1133">Transmembrane helix</keyword>
<feature type="compositionally biased region" description="Basic and acidic residues" evidence="1">
    <location>
        <begin position="47"/>
        <end position="56"/>
    </location>
</feature>
<keyword evidence="2" id="KW-0472">Membrane</keyword>
<comment type="caution">
    <text evidence="3">The sequence shown here is derived from an EMBL/GenBank/DDBJ whole genome shotgun (WGS) entry which is preliminary data.</text>
</comment>
<feature type="region of interest" description="Disordered" evidence="1">
    <location>
        <begin position="108"/>
        <end position="181"/>
    </location>
</feature>
<proteinExistence type="predicted"/>
<evidence type="ECO:0000313" key="4">
    <source>
        <dbReference type="Proteomes" id="UP001189429"/>
    </source>
</evidence>
<protein>
    <submittedName>
        <fullName evidence="3">Uncharacterized protein</fullName>
    </submittedName>
</protein>
<dbReference type="Proteomes" id="UP001189429">
    <property type="component" value="Unassembled WGS sequence"/>
</dbReference>
<keyword evidence="2" id="KW-0812">Transmembrane</keyword>
<feature type="region of interest" description="Disordered" evidence="1">
    <location>
        <begin position="482"/>
        <end position="501"/>
    </location>
</feature>
<evidence type="ECO:0000256" key="1">
    <source>
        <dbReference type="SAM" id="MobiDB-lite"/>
    </source>
</evidence>